<comment type="caution">
    <text evidence="1">The sequence shown here is derived from an EMBL/GenBank/DDBJ whole genome shotgun (WGS) entry which is preliminary data.</text>
</comment>
<keyword evidence="2" id="KW-1185">Reference proteome</keyword>
<dbReference type="Proteomes" id="UP001165289">
    <property type="component" value="Unassembled WGS sequence"/>
</dbReference>
<proteinExistence type="predicted"/>
<sequence>MPYTGNRPDKLGRHESCKAHADCQMVYQEWKTRVANKSTVVSMVERRNTLTVDEFAFSHAMRCMCYLNKHEMAYTTHFSDLREVVLLMEPQSWGDVNMVR</sequence>
<name>A0AAV7KCF8_9METZ</name>
<dbReference type="AlphaFoldDB" id="A0AAV7KCF8"/>
<accession>A0AAV7KCF8</accession>
<protein>
    <submittedName>
        <fullName evidence="1">Uncharacterized protein</fullName>
    </submittedName>
</protein>
<evidence type="ECO:0000313" key="2">
    <source>
        <dbReference type="Proteomes" id="UP001165289"/>
    </source>
</evidence>
<gene>
    <name evidence="1" type="ORF">LOD99_15182</name>
</gene>
<dbReference type="EMBL" id="JAKMXF010000077">
    <property type="protein sequence ID" value="KAI6658857.1"/>
    <property type="molecule type" value="Genomic_DNA"/>
</dbReference>
<reference evidence="1 2" key="1">
    <citation type="journal article" date="2023" name="BMC Biol.">
        <title>The compact genome of the sponge Oopsacas minuta (Hexactinellida) is lacking key metazoan core genes.</title>
        <authorList>
            <person name="Santini S."/>
            <person name="Schenkelaars Q."/>
            <person name="Jourda C."/>
            <person name="Duchesne M."/>
            <person name="Belahbib H."/>
            <person name="Rocher C."/>
            <person name="Selva M."/>
            <person name="Riesgo A."/>
            <person name="Vervoort M."/>
            <person name="Leys S.P."/>
            <person name="Kodjabachian L."/>
            <person name="Le Bivic A."/>
            <person name="Borchiellini C."/>
            <person name="Claverie J.M."/>
            <person name="Renard E."/>
        </authorList>
    </citation>
    <scope>NUCLEOTIDE SEQUENCE [LARGE SCALE GENOMIC DNA]</scope>
    <source>
        <strain evidence="1">SPO-2</strain>
    </source>
</reference>
<organism evidence="1 2">
    <name type="scientific">Oopsacas minuta</name>
    <dbReference type="NCBI Taxonomy" id="111878"/>
    <lineage>
        <taxon>Eukaryota</taxon>
        <taxon>Metazoa</taxon>
        <taxon>Porifera</taxon>
        <taxon>Hexactinellida</taxon>
        <taxon>Hexasterophora</taxon>
        <taxon>Lyssacinosida</taxon>
        <taxon>Leucopsacidae</taxon>
        <taxon>Oopsacas</taxon>
    </lineage>
</organism>
<evidence type="ECO:0000313" key="1">
    <source>
        <dbReference type="EMBL" id="KAI6658857.1"/>
    </source>
</evidence>